<evidence type="ECO:0000256" key="3">
    <source>
        <dbReference type="ARBA" id="ARBA00022792"/>
    </source>
</evidence>
<dbReference type="GO" id="GO:0005743">
    <property type="term" value="C:mitochondrial inner membrane"/>
    <property type="evidence" value="ECO:0007669"/>
    <property type="project" value="UniProtKB-SubCell"/>
</dbReference>
<feature type="compositionally biased region" description="Basic and acidic residues" evidence="12">
    <location>
        <begin position="87"/>
        <end position="110"/>
    </location>
</feature>
<feature type="transmembrane region" description="Helical" evidence="10">
    <location>
        <begin position="376"/>
        <end position="396"/>
    </location>
</feature>
<keyword evidence="4 10" id="KW-0809">Transit peptide</keyword>
<keyword evidence="3 10" id="KW-0999">Mitochondrion inner membrane</keyword>
<dbReference type="PANTHER" id="PTHR31961:SF3">
    <property type="entry name" value="SENSITIVE TO HIGH EXPRESSION PROTEIN 9, MITOCHONDRIAL"/>
    <property type="match status" value="1"/>
</dbReference>
<evidence type="ECO:0000313" key="13">
    <source>
        <dbReference type="EMBL" id="THW83922.1"/>
    </source>
</evidence>
<name>A0A4S9AUS8_AURPU</name>
<dbReference type="Proteomes" id="UP000304928">
    <property type="component" value="Unassembled WGS sequence"/>
</dbReference>
<keyword evidence="6 11" id="KW-0175">Coiled coil</keyword>
<dbReference type="GO" id="GO:0007007">
    <property type="term" value="P:inner mitochondrial membrane organization"/>
    <property type="evidence" value="ECO:0007669"/>
    <property type="project" value="TreeGrafter"/>
</dbReference>
<evidence type="ECO:0000256" key="2">
    <source>
        <dbReference type="ARBA" id="ARBA00022692"/>
    </source>
</evidence>
<keyword evidence="8 10" id="KW-0472">Membrane</keyword>
<evidence type="ECO:0000256" key="4">
    <source>
        <dbReference type="ARBA" id="ARBA00022946"/>
    </source>
</evidence>
<reference evidence="13 14" key="1">
    <citation type="submission" date="2018-10" db="EMBL/GenBank/DDBJ databases">
        <title>Fifty Aureobasidium pullulans genomes reveal a recombining polyextremotolerant generalist.</title>
        <authorList>
            <person name="Gostincar C."/>
            <person name="Turk M."/>
            <person name="Zajc J."/>
            <person name="Gunde-Cimerman N."/>
        </authorList>
    </citation>
    <scope>NUCLEOTIDE SEQUENCE [LARGE SCALE GENOMIC DNA]</scope>
    <source>
        <strain evidence="13 14">EXF-10507</strain>
    </source>
</reference>
<protein>
    <recommendedName>
        <fullName evidence="10">Sensitive to high expression protein 9, mitochondrial</fullName>
    </recommendedName>
</protein>
<dbReference type="EMBL" id="QZAR01000251">
    <property type="protein sequence ID" value="THW83922.1"/>
    <property type="molecule type" value="Genomic_DNA"/>
</dbReference>
<keyword evidence="5 10" id="KW-1133">Transmembrane helix</keyword>
<dbReference type="AlphaFoldDB" id="A0A4S9AUS8"/>
<keyword evidence="2 10" id="KW-0812">Transmembrane</keyword>
<dbReference type="PANTHER" id="PTHR31961">
    <property type="entry name" value="SENSITIVE TO HIGH EXPRESSION PROTEIN 9, MITOCHONDRIAL"/>
    <property type="match status" value="1"/>
</dbReference>
<dbReference type="Pfam" id="PF05546">
    <property type="entry name" value="She9_MDM33"/>
    <property type="match status" value="1"/>
</dbReference>
<comment type="subcellular location">
    <subcellularLocation>
        <location evidence="10">Mitochondrion inner membrane</location>
        <topology evidence="10">Multi-pass membrane protein</topology>
    </subcellularLocation>
</comment>
<feature type="compositionally biased region" description="Polar residues" evidence="12">
    <location>
        <begin position="51"/>
        <end position="66"/>
    </location>
</feature>
<evidence type="ECO:0000256" key="6">
    <source>
        <dbReference type="ARBA" id="ARBA00023054"/>
    </source>
</evidence>
<accession>A0A4S9AUS8</accession>
<feature type="coiled-coil region" evidence="11">
    <location>
        <begin position="331"/>
        <end position="358"/>
    </location>
</feature>
<feature type="compositionally biased region" description="Pro residues" evidence="12">
    <location>
        <begin position="138"/>
        <end position="148"/>
    </location>
</feature>
<comment type="function">
    <text evidence="9">Required for the maintenance of the structure of the mitochondrial inner membrane. Involved in mitochondrial morphology. Causes growth arrest when highly overexpressed.</text>
</comment>
<evidence type="ECO:0000313" key="14">
    <source>
        <dbReference type="Proteomes" id="UP000304928"/>
    </source>
</evidence>
<evidence type="ECO:0000256" key="5">
    <source>
        <dbReference type="ARBA" id="ARBA00022989"/>
    </source>
</evidence>
<feature type="region of interest" description="Disordered" evidence="12">
    <location>
        <begin position="41"/>
        <end position="187"/>
    </location>
</feature>
<evidence type="ECO:0000256" key="12">
    <source>
        <dbReference type="SAM" id="MobiDB-lite"/>
    </source>
</evidence>
<comment type="caution">
    <text evidence="13">The sequence shown here is derived from an EMBL/GenBank/DDBJ whole genome shotgun (WGS) entry which is preliminary data.</text>
</comment>
<feature type="transmembrane region" description="Helical" evidence="10">
    <location>
        <begin position="566"/>
        <end position="588"/>
    </location>
</feature>
<gene>
    <name evidence="13" type="ORF">D6D15_09243</name>
</gene>
<dbReference type="InterPro" id="IPR008839">
    <property type="entry name" value="MDM33_fungi"/>
</dbReference>
<evidence type="ECO:0000256" key="1">
    <source>
        <dbReference type="ARBA" id="ARBA00007472"/>
    </source>
</evidence>
<proteinExistence type="inferred from homology"/>
<evidence type="ECO:0000256" key="9">
    <source>
        <dbReference type="ARBA" id="ARBA00024807"/>
    </source>
</evidence>
<evidence type="ECO:0000256" key="10">
    <source>
        <dbReference type="RuleBase" id="RU364128"/>
    </source>
</evidence>
<feature type="compositionally biased region" description="Low complexity" evidence="12">
    <location>
        <begin position="125"/>
        <end position="137"/>
    </location>
</feature>
<organism evidence="13 14">
    <name type="scientific">Aureobasidium pullulans</name>
    <name type="common">Black yeast</name>
    <name type="synonym">Pullularia pullulans</name>
    <dbReference type="NCBI Taxonomy" id="5580"/>
    <lineage>
        <taxon>Eukaryota</taxon>
        <taxon>Fungi</taxon>
        <taxon>Dikarya</taxon>
        <taxon>Ascomycota</taxon>
        <taxon>Pezizomycotina</taxon>
        <taxon>Dothideomycetes</taxon>
        <taxon>Dothideomycetidae</taxon>
        <taxon>Dothideales</taxon>
        <taxon>Saccotheciaceae</taxon>
        <taxon>Aureobasidium</taxon>
    </lineage>
</organism>
<sequence>MFGADQKKAPPRSIRCNSETQVSPIPLYPKRFETIDTAWEDAVEEKDQGNEHTNTATSTRTSSVHNAQWIGKRQWSSSAWKAASTPGRDDPESKDDKTKAAEPQKPDERFYMPPPPEHIQQRIDAAIMDAARAAAPVRPTPPPPQPKPEPVKSAPPIEQQPTEPAPTPVSETLEDAQKETPPVEEPVKTEAEIVSEKIEKMAKEEAVAAEQALPSSQQAQRWHLSKRVQERMDELLAKAALVSHKVNNYTGTDYSGIERLRRDIIDQEQVVKAAHAEVTAAKVAYTTSYSQQAASQKEVVGLLERKHSWSASDLERYMSLIRSEHLNEQAVQAAKEHLANAERELEDARGKLEKKERKQYHEEQIWSDTIRRNSTWVTFGLMGLNIFLLLANLVIFEPWRRRRIVREIKTALDEKTAMAPSMAPAVEAEVDKVVEPAGQTLEKLEEKVVETVETAPPEAMPEVVSEVAPDVQPEAMADSEVAVGETTLAAGEVLPEEAVEVSDPIAEMNEAAEKAIEEPVQRREPENWEERFALWKEILSTNLALFKAKLQDLFSDRQVTVKRIDVTTIALEGAAAGVAVVGLVWALLTARS</sequence>
<evidence type="ECO:0000256" key="7">
    <source>
        <dbReference type="ARBA" id="ARBA00023128"/>
    </source>
</evidence>
<keyword evidence="7 10" id="KW-0496">Mitochondrion</keyword>
<comment type="similarity">
    <text evidence="1 10">Belongs to the SHE9 family.</text>
</comment>
<evidence type="ECO:0000256" key="11">
    <source>
        <dbReference type="SAM" id="Coils"/>
    </source>
</evidence>
<comment type="subunit">
    <text evidence="10">Homooligomer.</text>
</comment>
<feature type="region of interest" description="Disordered" evidence="12">
    <location>
        <begin position="1"/>
        <end position="28"/>
    </location>
</feature>
<evidence type="ECO:0000256" key="8">
    <source>
        <dbReference type="ARBA" id="ARBA00023136"/>
    </source>
</evidence>